<dbReference type="PANTHER" id="PTHR14218:SF39">
    <property type="entry name" value="PEPTIDASE S53 DOMAIN-CONTAINING PROTEIN"/>
    <property type="match status" value="1"/>
</dbReference>
<comment type="caution">
    <text evidence="1">Lacks conserved residue(s) required for the propagation of feature annotation.</text>
</comment>
<evidence type="ECO:0000313" key="4">
    <source>
        <dbReference type="EMBL" id="KAA6415299.1"/>
    </source>
</evidence>
<dbReference type="Gene3D" id="3.40.50.200">
    <property type="entry name" value="Peptidase S8/S53 domain"/>
    <property type="match status" value="1"/>
</dbReference>
<evidence type="ECO:0000256" key="1">
    <source>
        <dbReference type="PROSITE-ProRule" id="PRU01032"/>
    </source>
</evidence>
<dbReference type="SUPFAM" id="SSF52743">
    <property type="entry name" value="Subtilisin-like"/>
    <property type="match status" value="1"/>
</dbReference>
<feature type="domain" description="Peptidase S53" evidence="3">
    <location>
        <begin position="1"/>
        <end position="262"/>
    </location>
</feature>
<dbReference type="GO" id="GO:0008240">
    <property type="term" value="F:tripeptidyl-peptidase activity"/>
    <property type="evidence" value="ECO:0007669"/>
    <property type="project" value="TreeGrafter"/>
</dbReference>
<dbReference type="OrthoDB" id="409122at2759"/>
<dbReference type="GO" id="GO:0004252">
    <property type="term" value="F:serine-type endopeptidase activity"/>
    <property type="evidence" value="ECO:0007669"/>
    <property type="project" value="InterPro"/>
</dbReference>
<evidence type="ECO:0000313" key="5">
    <source>
        <dbReference type="Proteomes" id="UP000324767"/>
    </source>
</evidence>
<dbReference type="Proteomes" id="UP000324767">
    <property type="component" value="Unassembled WGS sequence"/>
</dbReference>
<dbReference type="AlphaFoldDB" id="A0A5M8Q2M5"/>
<evidence type="ECO:0000256" key="2">
    <source>
        <dbReference type="SAM" id="MobiDB-lite"/>
    </source>
</evidence>
<reference evidence="4 5" key="1">
    <citation type="submission" date="2019-09" db="EMBL/GenBank/DDBJ databases">
        <title>The hologenome of the rock-dwelling lichen Lasallia pustulata.</title>
        <authorList>
            <person name="Greshake Tzovaras B."/>
            <person name="Segers F."/>
            <person name="Bicker A."/>
            <person name="Dal Grande F."/>
            <person name="Otte J."/>
            <person name="Hankeln T."/>
            <person name="Schmitt I."/>
            <person name="Ebersberger I."/>
        </authorList>
    </citation>
    <scope>NUCLEOTIDE SEQUENCE [LARGE SCALE GENOMIC DNA]</scope>
    <source>
        <strain evidence="4">A1-1</strain>
    </source>
</reference>
<proteinExistence type="predicted"/>
<dbReference type="InterPro" id="IPR050819">
    <property type="entry name" value="Tripeptidyl-peptidase_I"/>
</dbReference>
<evidence type="ECO:0000259" key="3">
    <source>
        <dbReference type="PROSITE" id="PS51695"/>
    </source>
</evidence>
<comment type="caution">
    <text evidence="4">The sequence shown here is derived from an EMBL/GenBank/DDBJ whole genome shotgun (WGS) entry which is preliminary data.</text>
</comment>
<feature type="compositionally biased region" description="Pro residues" evidence="2">
    <location>
        <begin position="105"/>
        <end position="119"/>
    </location>
</feature>
<organism evidence="4 5">
    <name type="scientific">Lasallia pustulata</name>
    <dbReference type="NCBI Taxonomy" id="136370"/>
    <lineage>
        <taxon>Eukaryota</taxon>
        <taxon>Fungi</taxon>
        <taxon>Dikarya</taxon>
        <taxon>Ascomycota</taxon>
        <taxon>Pezizomycotina</taxon>
        <taxon>Lecanoromycetes</taxon>
        <taxon>OSLEUM clade</taxon>
        <taxon>Umbilicariomycetidae</taxon>
        <taxon>Umbilicariales</taxon>
        <taxon>Umbilicariaceae</taxon>
        <taxon>Lasallia</taxon>
    </lineage>
</organism>
<protein>
    <submittedName>
        <fullName evidence="4">Tripeptidyl peptidase</fullName>
    </submittedName>
</protein>
<feature type="compositionally biased region" description="Low complexity" evidence="2">
    <location>
        <begin position="120"/>
        <end position="133"/>
    </location>
</feature>
<dbReference type="InterPro" id="IPR030400">
    <property type="entry name" value="Sedolisin_dom"/>
</dbReference>
<dbReference type="InterPro" id="IPR036852">
    <property type="entry name" value="Peptidase_S8/S53_dom_sf"/>
</dbReference>
<sequence>MRSTVKPVNPIGTSYKSPKWHSFLNASNITVAQAYVPSRSRFEAYTFTFDIIANGSAQQSPDNATQLDAGTDLEGDLEGNLDAGTLIAIDYPTPLIAFTTGGSPPSTPPPPPQPTPTSPTSPGSTTSSRNPTSRKQSPPPTAMTSKPSPTPTPPACQQFAQLGARGITMLFAPGDPGVGPTGVWLSNDGKNTTMFLPSFPASCPYVTTVGATKTFAPEVAAFDPANSFASGGVQQLFPPPRVPGLVCAGLHCQPRESVSRAV</sequence>
<name>A0A5M8Q2M5_9LECA</name>
<accession>A0A5M8Q2M5</accession>
<dbReference type="GO" id="GO:0006508">
    <property type="term" value="P:proteolysis"/>
    <property type="evidence" value="ECO:0007669"/>
    <property type="project" value="InterPro"/>
</dbReference>
<dbReference type="EMBL" id="VXIT01000001">
    <property type="protein sequence ID" value="KAA6415299.1"/>
    <property type="molecule type" value="Genomic_DNA"/>
</dbReference>
<dbReference type="PROSITE" id="PS51695">
    <property type="entry name" value="SEDOLISIN"/>
    <property type="match status" value="1"/>
</dbReference>
<gene>
    <name evidence="4" type="ORF">FRX48_00014</name>
</gene>
<feature type="region of interest" description="Disordered" evidence="2">
    <location>
        <begin position="97"/>
        <end position="157"/>
    </location>
</feature>
<dbReference type="PANTHER" id="PTHR14218">
    <property type="entry name" value="PROTEASE S8 TRIPEPTIDYL PEPTIDASE I CLN2"/>
    <property type="match status" value="1"/>
</dbReference>